<feature type="compositionally biased region" description="Polar residues" evidence="1">
    <location>
        <begin position="301"/>
        <end position="335"/>
    </location>
</feature>
<protein>
    <submittedName>
        <fullName evidence="3">Uncharacterized protein</fullName>
    </submittedName>
</protein>
<feature type="region of interest" description="Disordered" evidence="1">
    <location>
        <begin position="232"/>
        <end position="399"/>
    </location>
</feature>
<feature type="compositionally biased region" description="Low complexity" evidence="1">
    <location>
        <begin position="278"/>
        <end position="294"/>
    </location>
</feature>
<evidence type="ECO:0000256" key="1">
    <source>
        <dbReference type="SAM" id="MobiDB-lite"/>
    </source>
</evidence>
<evidence type="ECO:0000313" key="4">
    <source>
        <dbReference type="Proteomes" id="UP000738359"/>
    </source>
</evidence>
<feature type="transmembrane region" description="Helical" evidence="2">
    <location>
        <begin position="20"/>
        <end position="39"/>
    </location>
</feature>
<organism evidence="3 4">
    <name type="scientific">Mortierella alpina</name>
    <name type="common">Oleaginous fungus</name>
    <name type="synonym">Mortierella renispora</name>
    <dbReference type="NCBI Taxonomy" id="64518"/>
    <lineage>
        <taxon>Eukaryota</taxon>
        <taxon>Fungi</taxon>
        <taxon>Fungi incertae sedis</taxon>
        <taxon>Mucoromycota</taxon>
        <taxon>Mortierellomycotina</taxon>
        <taxon>Mortierellomycetes</taxon>
        <taxon>Mortierellales</taxon>
        <taxon>Mortierellaceae</taxon>
        <taxon>Mortierella</taxon>
    </lineage>
</organism>
<comment type="caution">
    <text evidence="3">The sequence shown here is derived from an EMBL/GenBank/DDBJ whole genome shotgun (WGS) entry which is preliminary data.</text>
</comment>
<keyword evidence="2" id="KW-0472">Membrane</keyword>
<feature type="transmembrane region" description="Helical" evidence="2">
    <location>
        <begin position="187"/>
        <end position="210"/>
    </location>
</feature>
<keyword evidence="4" id="KW-1185">Reference proteome</keyword>
<gene>
    <name evidence="3" type="ORF">BGZ70_009024</name>
</gene>
<feature type="compositionally biased region" description="Low complexity" evidence="1">
    <location>
        <begin position="372"/>
        <end position="392"/>
    </location>
</feature>
<dbReference type="EMBL" id="JAAAHY010000007">
    <property type="protein sequence ID" value="KAF9968746.1"/>
    <property type="molecule type" value="Genomic_DNA"/>
</dbReference>
<accession>A0A9P6M7G7</accession>
<dbReference type="OrthoDB" id="2438090at2759"/>
<sequence length="399" mass="44057">MGPPLSRTARSPLSLARPSFAYWALSAILVAVTILPTFTHADITCNTFKDTFRVGDTLKFVWNDTQSYIISNFNLDLYCVETGKLVCTLATLNTNTSEPTVEWTVDDTIQAGAAECPRHQYSASFDWHYSDPTTLEAKVGTGSCNRIMLFIPPATTSSAATPDQDDPANTDDRPPDRQIFISDKTKTIIIGVGGAVGALILAGFFGFYFIRCMNRRAEEAAANRKLREPLHASSVEEGGSSGSLAKNKHDNGDGTRYSALSSVTTTLPGDKMELDPMGSSYSTASGASASRSGSHLPMMTERTSQEPPLSSTRATMRHSMQSGMSGPPASFTNERPTSLLTSSFTPPTEDEQRRILRTRQREEQERQHYEEQLQQQQQQQQQHQQQQQQQQQNFGSYPF</sequence>
<reference evidence="3" key="1">
    <citation type="journal article" date="2020" name="Fungal Divers.">
        <title>Resolving the Mortierellaceae phylogeny through synthesis of multi-gene phylogenetics and phylogenomics.</title>
        <authorList>
            <person name="Vandepol N."/>
            <person name="Liber J."/>
            <person name="Desiro A."/>
            <person name="Na H."/>
            <person name="Kennedy M."/>
            <person name="Barry K."/>
            <person name="Grigoriev I.V."/>
            <person name="Miller A.N."/>
            <person name="O'Donnell K."/>
            <person name="Stajich J.E."/>
            <person name="Bonito G."/>
        </authorList>
    </citation>
    <scope>NUCLEOTIDE SEQUENCE</scope>
    <source>
        <strain evidence="3">CK1249</strain>
    </source>
</reference>
<feature type="compositionally biased region" description="Basic and acidic residues" evidence="1">
    <location>
        <begin position="350"/>
        <end position="371"/>
    </location>
</feature>
<feature type="compositionally biased region" description="Polar residues" evidence="1">
    <location>
        <begin position="258"/>
        <end position="267"/>
    </location>
</feature>
<keyword evidence="2" id="KW-0812">Transmembrane</keyword>
<feature type="compositionally biased region" description="Low complexity" evidence="1">
    <location>
        <begin position="336"/>
        <end position="347"/>
    </location>
</feature>
<feature type="region of interest" description="Disordered" evidence="1">
    <location>
        <begin position="155"/>
        <end position="178"/>
    </location>
</feature>
<dbReference type="CDD" id="cd12087">
    <property type="entry name" value="TM_EGFR-like"/>
    <property type="match status" value="1"/>
</dbReference>
<evidence type="ECO:0000313" key="3">
    <source>
        <dbReference type="EMBL" id="KAF9968746.1"/>
    </source>
</evidence>
<dbReference type="Proteomes" id="UP000738359">
    <property type="component" value="Unassembled WGS sequence"/>
</dbReference>
<keyword evidence="2" id="KW-1133">Transmembrane helix</keyword>
<proteinExistence type="predicted"/>
<name>A0A9P6M7G7_MORAP</name>
<dbReference type="AlphaFoldDB" id="A0A9P6M7G7"/>
<evidence type="ECO:0000256" key="2">
    <source>
        <dbReference type="SAM" id="Phobius"/>
    </source>
</evidence>